<proteinExistence type="predicted"/>
<gene>
    <name evidence="3" type="ORF">GORHZ_114_00020</name>
</gene>
<sequence>MRNNLVDLRFCRVSHTAKAWQWSTLTAMPALAVPEEEQMRELRVVGVEADGTHVICKDPESGEKYRIAADERLRAAARGDISRMGQIEIEMESSLRPREIQARIRAGATVAEVAAIAGVPVDKIERFAHPVLLERTRATELAALAHPIREDGPSVYSLGEVVSEALIAMGQHQQDVEWDAWKGDDGFWVVQVSWHVGRTDNHAHWRFQPGSHGGTADPLDDLADELTHPETITPRRRLTPVATPDLSPQDDTPVGGHGPDGHEEFTVDADRIIDAQRTRHSAAPPTHDGYGTVALDFGTAEQSAWTEPHDQEDTPEPTAEQSESEPADVVSPPAATATGETVDETTSPTPKPRRKSRKPAVPAWEDVLLGVRSNGNS</sequence>
<comment type="caution">
    <text evidence="3">The sequence shown here is derived from an EMBL/GenBank/DDBJ whole genome shotgun (WGS) entry which is preliminary data.</text>
</comment>
<reference evidence="3 4" key="1">
    <citation type="submission" date="2012-08" db="EMBL/GenBank/DDBJ databases">
        <title>Whole genome shotgun sequence of Gordonia rhizosphera NBRC 16068.</title>
        <authorList>
            <person name="Takarada H."/>
            <person name="Isaki S."/>
            <person name="Hosoyama A."/>
            <person name="Tsuchikane K."/>
            <person name="Katsumata H."/>
            <person name="Baba S."/>
            <person name="Ohji S."/>
            <person name="Yamazaki S."/>
            <person name="Fujita N."/>
        </authorList>
    </citation>
    <scope>NUCLEOTIDE SEQUENCE [LARGE SCALE GENOMIC DNA]</scope>
    <source>
        <strain evidence="3 4">NBRC 16068</strain>
    </source>
</reference>
<evidence type="ECO:0000313" key="4">
    <source>
        <dbReference type="Proteomes" id="UP000008363"/>
    </source>
</evidence>
<dbReference type="eggNOG" id="ENOG5031INW">
    <property type="taxonomic scope" value="Bacteria"/>
</dbReference>
<organism evidence="3 4">
    <name type="scientific">Gordonia rhizosphera NBRC 16068</name>
    <dbReference type="NCBI Taxonomy" id="1108045"/>
    <lineage>
        <taxon>Bacteria</taxon>
        <taxon>Bacillati</taxon>
        <taxon>Actinomycetota</taxon>
        <taxon>Actinomycetes</taxon>
        <taxon>Mycobacteriales</taxon>
        <taxon>Gordoniaceae</taxon>
        <taxon>Gordonia</taxon>
    </lineage>
</organism>
<evidence type="ECO:0000259" key="2">
    <source>
        <dbReference type="Pfam" id="PF11268"/>
    </source>
</evidence>
<evidence type="ECO:0000313" key="3">
    <source>
        <dbReference type="EMBL" id="GAB90645.1"/>
    </source>
</evidence>
<dbReference type="NCBIfam" id="NF040712">
    <property type="entry name" value="SepH"/>
    <property type="match status" value="1"/>
</dbReference>
<name>K6VUR9_9ACTN</name>
<feature type="region of interest" description="Disordered" evidence="1">
    <location>
        <begin position="228"/>
        <end position="264"/>
    </location>
</feature>
<feature type="region of interest" description="Disordered" evidence="1">
    <location>
        <begin position="303"/>
        <end position="377"/>
    </location>
</feature>
<dbReference type="STRING" id="1108045.GORHZ_114_00020"/>
<evidence type="ECO:0000256" key="1">
    <source>
        <dbReference type="SAM" id="MobiDB-lite"/>
    </source>
</evidence>
<accession>K6VUR9</accession>
<dbReference type="EMBL" id="BAHC01000114">
    <property type="protein sequence ID" value="GAB90645.1"/>
    <property type="molecule type" value="Genomic_DNA"/>
</dbReference>
<dbReference type="AlphaFoldDB" id="K6VUR9"/>
<dbReference type="InterPro" id="IPR021421">
    <property type="entry name" value="DUF3071"/>
</dbReference>
<feature type="domain" description="DUF3071" evidence="2">
    <location>
        <begin position="39"/>
        <end position="207"/>
    </location>
</feature>
<dbReference type="Proteomes" id="UP000008363">
    <property type="component" value="Unassembled WGS sequence"/>
</dbReference>
<dbReference type="InterPro" id="IPR047682">
    <property type="entry name" value="SepH-like"/>
</dbReference>
<dbReference type="Pfam" id="PF11268">
    <property type="entry name" value="DUF3071"/>
    <property type="match status" value="1"/>
</dbReference>
<keyword evidence="4" id="KW-1185">Reference proteome</keyword>
<protein>
    <recommendedName>
        <fullName evidence="2">DUF3071 domain-containing protein</fullName>
    </recommendedName>
</protein>